<dbReference type="AlphaFoldDB" id="A0A4X2L8V1"/>
<dbReference type="STRING" id="29139.ENSVURP00010020403"/>
<keyword evidence="3" id="KW-1185">Reference proteome</keyword>
<organism evidence="2 3">
    <name type="scientific">Vombatus ursinus</name>
    <name type="common">Common wombat</name>
    <dbReference type="NCBI Taxonomy" id="29139"/>
    <lineage>
        <taxon>Eukaryota</taxon>
        <taxon>Metazoa</taxon>
        <taxon>Chordata</taxon>
        <taxon>Craniata</taxon>
        <taxon>Vertebrata</taxon>
        <taxon>Euteleostomi</taxon>
        <taxon>Mammalia</taxon>
        <taxon>Metatheria</taxon>
        <taxon>Diprotodontia</taxon>
        <taxon>Vombatidae</taxon>
        <taxon>Vombatus</taxon>
    </lineage>
</organism>
<dbReference type="Proteomes" id="UP000314987">
    <property type="component" value="Unassembled WGS sequence"/>
</dbReference>
<dbReference type="Ensembl" id="ENSVURT00010023237.1">
    <property type="protein sequence ID" value="ENSVURP00010020403.1"/>
    <property type="gene ID" value="ENSVURG00010015623.1"/>
</dbReference>
<dbReference type="PROSITE" id="PS52032">
    <property type="entry name" value="MARR_BRCT_CHROMO"/>
    <property type="match status" value="1"/>
</dbReference>
<evidence type="ECO:0000313" key="2">
    <source>
        <dbReference type="Ensembl" id="ENSVURP00010020403.1"/>
    </source>
</evidence>
<dbReference type="GeneTree" id="ENSGT00940000155746"/>
<reference evidence="3" key="1">
    <citation type="submission" date="2018-12" db="EMBL/GenBank/DDBJ databases">
        <authorList>
            <person name="Yazar S."/>
        </authorList>
    </citation>
    <scope>NUCLEOTIDE SEQUENCE [LARGE SCALE GENOMIC DNA]</scope>
</reference>
<reference evidence="2" key="3">
    <citation type="submission" date="2025-09" db="UniProtKB">
        <authorList>
            <consortium name="Ensembl"/>
        </authorList>
    </citation>
    <scope>IDENTIFICATION</scope>
</reference>
<accession>A0A4X2L8V1</accession>
<name>A0A4X2L8V1_VOMUR</name>
<reference evidence="2" key="2">
    <citation type="submission" date="2025-08" db="UniProtKB">
        <authorList>
            <consortium name="Ensembl"/>
        </authorList>
    </citation>
    <scope>IDENTIFICATION</scope>
</reference>
<dbReference type="InterPro" id="IPR049898">
    <property type="entry name" value="MARR_BRCT_CHROMO"/>
</dbReference>
<dbReference type="InterPro" id="IPR032450">
    <property type="entry name" value="SMARCC_N"/>
</dbReference>
<evidence type="ECO:0000313" key="3">
    <source>
        <dbReference type="Proteomes" id="UP000314987"/>
    </source>
</evidence>
<evidence type="ECO:0000259" key="1">
    <source>
        <dbReference type="PROSITE" id="PS52032"/>
    </source>
</evidence>
<protein>
    <recommendedName>
        <fullName evidence="1">Chromo domain-containing protein</fullName>
    </recommendedName>
</protein>
<proteinExistence type="predicted"/>
<sequence length="99" mass="11483">MTMWKKDGGPKVKYYEATDMVTQFDNIWFWLGKNCKKYIQAEPPTKSLSSLVGQLLQFKDDVFGKHVSNTPLTKLLIKHFLDFQNPSCMDQDVGNVHDR</sequence>
<dbReference type="Pfam" id="PF16496">
    <property type="entry name" value="SWIRM-assoc_2"/>
    <property type="match status" value="1"/>
</dbReference>
<dbReference type="OMA" id="EMFSIME"/>
<feature type="domain" description="Chromo" evidence="1">
    <location>
        <begin position="1"/>
        <end position="99"/>
    </location>
</feature>